<evidence type="ECO:0000256" key="1">
    <source>
        <dbReference type="ARBA" id="ARBA00005254"/>
    </source>
</evidence>
<dbReference type="Pfam" id="PF00378">
    <property type="entry name" value="ECH_1"/>
    <property type="match status" value="1"/>
</dbReference>
<dbReference type="KEGG" id="btrm:SAMEA390648703277"/>
<dbReference type="Gene3D" id="3.90.226.10">
    <property type="entry name" value="2-enoyl-CoA Hydratase, Chain A, domain 1"/>
    <property type="match status" value="1"/>
</dbReference>
<dbReference type="PATRIC" id="fig|123899.6.peg.3274"/>
<dbReference type="EMBL" id="LT546645">
    <property type="protein sequence ID" value="SAI72572.1"/>
    <property type="molecule type" value="Genomic_DNA"/>
</dbReference>
<dbReference type="EC" id="4.2.1.17" evidence="3"/>
<dbReference type="PANTHER" id="PTHR11941:SF54">
    <property type="entry name" value="ENOYL-COA HYDRATASE, MITOCHONDRIAL"/>
    <property type="match status" value="1"/>
</dbReference>
<dbReference type="PANTHER" id="PTHR11941">
    <property type="entry name" value="ENOYL-COA HYDRATASE-RELATED"/>
    <property type="match status" value="1"/>
</dbReference>
<dbReference type="GO" id="GO:0006635">
    <property type="term" value="P:fatty acid beta-oxidation"/>
    <property type="evidence" value="ECO:0007669"/>
    <property type="project" value="TreeGrafter"/>
</dbReference>
<dbReference type="GO" id="GO:0004300">
    <property type="term" value="F:enoyl-CoA hydratase activity"/>
    <property type="evidence" value="ECO:0007669"/>
    <property type="project" value="UniProtKB-EC"/>
</dbReference>
<dbReference type="AlphaFoldDB" id="A0A157SQ82"/>
<protein>
    <submittedName>
        <fullName evidence="3">Enoyl-CoA hydratase</fullName>
        <ecNumber evidence="3">4.2.1.17</ecNumber>
    </submittedName>
</protein>
<organism evidence="3 4">
    <name type="scientific">Bordetella trematum</name>
    <dbReference type="NCBI Taxonomy" id="123899"/>
    <lineage>
        <taxon>Bacteria</taxon>
        <taxon>Pseudomonadati</taxon>
        <taxon>Pseudomonadota</taxon>
        <taxon>Betaproteobacteria</taxon>
        <taxon>Burkholderiales</taxon>
        <taxon>Alcaligenaceae</taxon>
        <taxon>Bordetella</taxon>
    </lineage>
</organism>
<dbReference type="SUPFAM" id="SSF52096">
    <property type="entry name" value="ClpP/crotonase"/>
    <property type="match status" value="1"/>
</dbReference>
<dbReference type="GeneID" id="56589483"/>
<evidence type="ECO:0000313" key="3">
    <source>
        <dbReference type="EMBL" id="SAI72572.1"/>
    </source>
</evidence>
<dbReference type="RefSeq" id="WP_063492273.1">
    <property type="nucleotide sequence ID" value="NZ_CP016340.1"/>
</dbReference>
<dbReference type="eggNOG" id="COG1024">
    <property type="taxonomic scope" value="Bacteria"/>
</dbReference>
<dbReference type="InterPro" id="IPR001753">
    <property type="entry name" value="Enoyl-CoA_hydra/iso"/>
</dbReference>
<keyword evidence="4" id="KW-1185">Reference proteome</keyword>
<name>A0A157SQ82_9BORD</name>
<dbReference type="InterPro" id="IPR029045">
    <property type="entry name" value="ClpP/crotonase-like_dom_sf"/>
</dbReference>
<gene>
    <name evidence="3" type="primary">echA8_12</name>
    <name evidence="3" type="ORF">SAMEA3906487_03277</name>
</gene>
<sequence length="260" mass="27837">MSGNIVLQREAQVATLLIDNPAKRNAISQRMWVQLAEHLDALTADPALRCIVLRGAGELAFGSGADIDEFETMRASKTQGIAYAAQAHRAMQAVRNSPVPTLAAIRGACVGGGLEIAACCDLRIASDDARLGIPIARLGGVLAYPELEALLAAAGPQVALELLLEGRLLSAADAYVKGLVTRVVPVADWEAEITATVARIAGLAPLSARWHKQFIRRLQAQAAPLTPAEQEEGYACFDTQDFVEGYRAFLDKRQPEFHGK</sequence>
<reference evidence="3 4" key="1">
    <citation type="submission" date="2016-04" db="EMBL/GenBank/DDBJ databases">
        <authorList>
            <consortium name="Pathogen Informatics"/>
        </authorList>
    </citation>
    <scope>NUCLEOTIDE SEQUENCE [LARGE SCALE GENOMIC DNA]</scope>
    <source>
        <strain evidence="3 4">H044680328</strain>
    </source>
</reference>
<comment type="similarity">
    <text evidence="1">Belongs to the enoyl-CoA hydratase/isomerase family.</text>
</comment>
<dbReference type="Gene3D" id="1.10.12.10">
    <property type="entry name" value="Lyase 2-enoyl-coa Hydratase, Chain A, domain 2"/>
    <property type="match status" value="1"/>
</dbReference>
<dbReference type="CDD" id="cd06558">
    <property type="entry name" value="crotonase-like"/>
    <property type="match status" value="1"/>
</dbReference>
<dbReference type="Proteomes" id="UP000076825">
    <property type="component" value="Chromosome 1"/>
</dbReference>
<evidence type="ECO:0000256" key="2">
    <source>
        <dbReference type="ARBA" id="ARBA00023239"/>
    </source>
</evidence>
<keyword evidence="2 3" id="KW-0456">Lyase</keyword>
<dbReference type="InterPro" id="IPR014748">
    <property type="entry name" value="Enoyl-CoA_hydra_C"/>
</dbReference>
<dbReference type="STRING" id="123899.SAMEA3906487_03277"/>
<evidence type="ECO:0000313" key="4">
    <source>
        <dbReference type="Proteomes" id="UP000076825"/>
    </source>
</evidence>
<accession>A0A157SQ82</accession>
<proteinExistence type="inferred from homology"/>
<dbReference type="OrthoDB" id="9148881at2"/>